<evidence type="ECO:0000313" key="1">
    <source>
        <dbReference type="EMBL" id="MCZ4245717.1"/>
    </source>
</evidence>
<comment type="caution">
    <text evidence="1">The sequence shown here is derived from an EMBL/GenBank/DDBJ whole genome shotgun (WGS) entry which is preliminary data.</text>
</comment>
<dbReference type="RefSeq" id="WP_269428766.1">
    <property type="nucleotide sequence ID" value="NZ_JAPWGM010000007.1"/>
</dbReference>
<gene>
    <name evidence="1" type="ORF">O0955_17030</name>
</gene>
<dbReference type="EMBL" id="JAPWGM010000007">
    <property type="protein sequence ID" value="MCZ4245717.1"/>
    <property type="molecule type" value="Genomic_DNA"/>
</dbReference>
<keyword evidence="2" id="KW-1185">Reference proteome</keyword>
<accession>A0ABT4LDA9</accession>
<organism evidence="1 2">
    <name type="scientific">Pedobacter punctiformis</name>
    <dbReference type="NCBI Taxonomy" id="3004097"/>
    <lineage>
        <taxon>Bacteria</taxon>
        <taxon>Pseudomonadati</taxon>
        <taxon>Bacteroidota</taxon>
        <taxon>Sphingobacteriia</taxon>
        <taxon>Sphingobacteriales</taxon>
        <taxon>Sphingobacteriaceae</taxon>
        <taxon>Pedobacter</taxon>
    </lineage>
</organism>
<dbReference type="Proteomes" id="UP001144347">
    <property type="component" value="Unassembled WGS sequence"/>
</dbReference>
<dbReference type="PROSITE" id="PS51257">
    <property type="entry name" value="PROKAR_LIPOPROTEIN"/>
    <property type="match status" value="1"/>
</dbReference>
<reference evidence="1" key="1">
    <citation type="submission" date="2022-12" db="EMBL/GenBank/DDBJ databases">
        <title>Genome sequence of HCMS5-2.</title>
        <authorList>
            <person name="Woo H."/>
        </authorList>
    </citation>
    <scope>NUCLEOTIDE SEQUENCE</scope>
    <source>
        <strain evidence="1">HCMS5-2</strain>
    </source>
</reference>
<proteinExistence type="predicted"/>
<sequence length="505" mass="55358">MRKINASLKRHWIVLALLFSACVFVYSCKKDEKTEIKGLSILELKSWYQQQIKTRNVSTNMFANYVPNWETSQTSSVDGYNVTEVNFINPNKVVMLHGEKTDADRDKVLDRTHVKLLLFNMPGSNTVEAAFMMLQENTQQNVNNVNYKNFGSFSGMLSYYNFAGKFENGYELNSGKITKSLTKSVLKPEQMLALKEKQNNIGAKPGDKLALYNINDDCTAETYDFYYESCTYIVGMPELGTNCSWIYSYSLTVVNCVPGSEGPGGGPPDGGYVGIGGGGSSTPTSDPYNICDRKVKVNTIASTQQLADKNNYAKTATSATGNEYGYEQKVTAVNGTTYMDIAVRSDNSTNTFNMYFTWNATQGFTIGDVHSHPLGTPPSPQDVFGMVENFNKAELQNAGAADITFYKTNVSITVVTSNGNYVATVKDWGALQSAYNTYLSDKAAYISRYQDFASKSGGPTQALLSLLGNAINLYKSNNGSNNMKPLTVGSDGTVLIVPCPGEVVE</sequence>
<evidence type="ECO:0000313" key="2">
    <source>
        <dbReference type="Proteomes" id="UP001144347"/>
    </source>
</evidence>
<name>A0ABT4LDA9_9SPHI</name>
<protein>
    <submittedName>
        <fullName evidence="1">Uncharacterized protein</fullName>
    </submittedName>
</protein>